<protein>
    <submittedName>
        <fullName evidence="3">Histidine kinase-like protein</fullName>
    </submittedName>
</protein>
<gene>
    <name evidence="3" type="ORF">EV190_102215</name>
</gene>
<dbReference type="PANTHER" id="PTHR35526">
    <property type="entry name" value="ANTI-SIGMA-F FACTOR RSBW-RELATED"/>
    <property type="match status" value="1"/>
</dbReference>
<dbReference type="SUPFAM" id="SSF55874">
    <property type="entry name" value="ATPase domain of HSP90 chaperone/DNA topoisomerase II/histidine kinase"/>
    <property type="match status" value="1"/>
</dbReference>
<feature type="domain" description="Histidine kinase/HSP90-like ATPase" evidence="2">
    <location>
        <begin position="30"/>
        <end position="128"/>
    </location>
</feature>
<keyword evidence="4" id="KW-1185">Reference proteome</keyword>
<sequence>MEQGVQRSASRIDEENRRLIGCRVDEVPAVRVWAARLLADHPRLDEVLLVVGEFAANAVLHSLAGGDGAEIRLLHAGEQVEVRVRNRGAAGFGPRVRRVDGAAESGRGLLLVEALADGWGTRADGGWVTVWARFNAETGT</sequence>
<evidence type="ECO:0000313" key="4">
    <source>
        <dbReference type="Proteomes" id="UP000295281"/>
    </source>
</evidence>
<evidence type="ECO:0000313" key="3">
    <source>
        <dbReference type="EMBL" id="TDQ54381.1"/>
    </source>
</evidence>
<dbReference type="PANTHER" id="PTHR35526:SF3">
    <property type="entry name" value="ANTI-SIGMA-F FACTOR RSBW"/>
    <property type="match status" value="1"/>
</dbReference>
<dbReference type="EMBL" id="SNYN01000002">
    <property type="protein sequence ID" value="TDQ54381.1"/>
    <property type="molecule type" value="Genomic_DNA"/>
</dbReference>
<dbReference type="InterPro" id="IPR036890">
    <property type="entry name" value="HATPase_C_sf"/>
</dbReference>
<dbReference type="Gene3D" id="3.30.565.10">
    <property type="entry name" value="Histidine kinase-like ATPase, C-terminal domain"/>
    <property type="match status" value="1"/>
</dbReference>
<evidence type="ECO:0000256" key="1">
    <source>
        <dbReference type="ARBA" id="ARBA00022527"/>
    </source>
</evidence>
<dbReference type="InterPro" id="IPR050267">
    <property type="entry name" value="Anti-sigma-factor_SerPK"/>
</dbReference>
<dbReference type="Proteomes" id="UP000295281">
    <property type="component" value="Unassembled WGS sequence"/>
</dbReference>
<comment type="caution">
    <text evidence="3">The sequence shown here is derived from an EMBL/GenBank/DDBJ whole genome shotgun (WGS) entry which is preliminary data.</text>
</comment>
<keyword evidence="1" id="KW-0723">Serine/threonine-protein kinase</keyword>
<dbReference type="AlphaFoldDB" id="A0A4R6V5X5"/>
<dbReference type="RefSeq" id="WP_166655383.1">
    <property type="nucleotide sequence ID" value="NZ_SNYN01000002.1"/>
</dbReference>
<organism evidence="3 4">
    <name type="scientific">Actinorugispora endophytica</name>
    <dbReference type="NCBI Taxonomy" id="1605990"/>
    <lineage>
        <taxon>Bacteria</taxon>
        <taxon>Bacillati</taxon>
        <taxon>Actinomycetota</taxon>
        <taxon>Actinomycetes</taxon>
        <taxon>Streptosporangiales</taxon>
        <taxon>Nocardiopsidaceae</taxon>
        <taxon>Actinorugispora</taxon>
    </lineage>
</organism>
<reference evidence="3 4" key="1">
    <citation type="submission" date="2019-03" db="EMBL/GenBank/DDBJ databases">
        <title>Genomic Encyclopedia of Type Strains, Phase IV (KMG-IV): sequencing the most valuable type-strain genomes for metagenomic binning, comparative biology and taxonomic classification.</title>
        <authorList>
            <person name="Goeker M."/>
        </authorList>
    </citation>
    <scope>NUCLEOTIDE SEQUENCE [LARGE SCALE GENOMIC DNA]</scope>
    <source>
        <strain evidence="3 4">DSM 46770</strain>
    </source>
</reference>
<name>A0A4R6V5X5_9ACTN</name>
<keyword evidence="3" id="KW-0808">Transferase</keyword>
<accession>A0A4R6V5X5</accession>
<dbReference type="InterPro" id="IPR003594">
    <property type="entry name" value="HATPase_dom"/>
</dbReference>
<dbReference type="Pfam" id="PF13581">
    <property type="entry name" value="HATPase_c_2"/>
    <property type="match status" value="1"/>
</dbReference>
<dbReference type="CDD" id="cd16936">
    <property type="entry name" value="HATPase_RsbW-like"/>
    <property type="match status" value="1"/>
</dbReference>
<proteinExistence type="predicted"/>
<keyword evidence="3" id="KW-0418">Kinase</keyword>
<evidence type="ECO:0000259" key="2">
    <source>
        <dbReference type="Pfam" id="PF13581"/>
    </source>
</evidence>
<dbReference type="GO" id="GO:0004674">
    <property type="term" value="F:protein serine/threonine kinase activity"/>
    <property type="evidence" value="ECO:0007669"/>
    <property type="project" value="UniProtKB-KW"/>
</dbReference>